<dbReference type="EMBL" id="BAAAUV010000013">
    <property type="protein sequence ID" value="GAA3223822.1"/>
    <property type="molecule type" value="Genomic_DNA"/>
</dbReference>
<protein>
    <recommendedName>
        <fullName evidence="1">Aminoglycoside phosphotransferase domain-containing protein</fullName>
    </recommendedName>
</protein>
<evidence type="ECO:0000313" key="3">
    <source>
        <dbReference type="Proteomes" id="UP001501237"/>
    </source>
</evidence>
<evidence type="ECO:0000313" key="2">
    <source>
        <dbReference type="EMBL" id="GAA3223822.1"/>
    </source>
</evidence>
<dbReference type="InterPro" id="IPR002575">
    <property type="entry name" value="Aminoglycoside_PTrfase"/>
</dbReference>
<comment type="caution">
    <text evidence="2">The sequence shown here is derived from an EMBL/GenBank/DDBJ whole genome shotgun (WGS) entry which is preliminary data.</text>
</comment>
<accession>A0ABP6QEA2</accession>
<dbReference type="Gene3D" id="3.90.1200.10">
    <property type="match status" value="1"/>
</dbReference>
<gene>
    <name evidence="2" type="ORF">GCM10010468_50560</name>
</gene>
<dbReference type="SUPFAM" id="SSF56112">
    <property type="entry name" value="Protein kinase-like (PK-like)"/>
    <property type="match status" value="1"/>
</dbReference>
<keyword evidence="3" id="KW-1185">Reference proteome</keyword>
<dbReference type="Proteomes" id="UP001501237">
    <property type="component" value="Unassembled WGS sequence"/>
</dbReference>
<dbReference type="RefSeq" id="WP_344832728.1">
    <property type="nucleotide sequence ID" value="NZ_BAAAUV010000013.1"/>
</dbReference>
<reference evidence="3" key="1">
    <citation type="journal article" date="2019" name="Int. J. Syst. Evol. Microbiol.">
        <title>The Global Catalogue of Microorganisms (GCM) 10K type strain sequencing project: providing services to taxonomists for standard genome sequencing and annotation.</title>
        <authorList>
            <consortium name="The Broad Institute Genomics Platform"/>
            <consortium name="The Broad Institute Genome Sequencing Center for Infectious Disease"/>
            <person name="Wu L."/>
            <person name="Ma J."/>
        </authorList>
    </citation>
    <scope>NUCLEOTIDE SEQUENCE [LARGE SCALE GENOMIC DNA]</scope>
    <source>
        <strain evidence="3">JCM 9377</strain>
    </source>
</reference>
<name>A0ABP6QEA2_9ACTN</name>
<sequence length="354" mass="38236">MDTLARTDLTALVREQLDDPSAEIAEQRVERLPAEFAFSTIALHRVHGTAADGRSWSFFVKSIGALRHSAVFPSLPAEIREDVTAGYPWRVDADTYLADEPLPPGLRLPRLYRLEELGDERAIIWMEDVAEAPGAWDAARYAEAARRLGALAALRPAPAGNTGLRYFCERVAPFGLHRMLLDAELWKHPLLAPHVDEDFHTGVREVIARTPALLEAMDRLPHSRVHGDASPQNLLVPADGSASFVAIDWSWGSPGAAGFDLGQLLAGHAHSGLLPVEELPAMTETVLAAYGETCPADPDAIRLGALGGLVLRSLPTAVPMFRLDEPPAEELADHVAMRVALARHLVGVGLALAG</sequence>
<proteinExistence type="predicted"/>
<dbReference type="Pfam" id="PF01636">
    <property type="entry name" value="APH"/>
    <property type="match status" value="1"/>
</dbReference>
<feature type="domain" description="Aminoglycoside phosphotransferase" evidence="1">
    <location>
        <begin position="95"/>
        <end position="301"/>
    </location>
</feature>
<organism evidence="2 3">
    <name type="scientific">Actinocorallia longicatena</name>
    <dbReference type="NCBI Taxonomy" id="111803"/>
    <lineage>
        <taxon>Bacteria</taxon>
        <taxon>Bacillati</taxon>
        <taxon>Actinomycetota</taxon>
        <taxon>Actinomycetes</taxon>
        <taxon>Streptosporangiales</taxon>
        <taxon>Thermomonosporaceae</taxon>
        <taxon>Actinocorallia</taxon>
    </lineage>
</organism>
<evidence type="ECO:0000259" key="1">
    <source>
        <dbReference type="Pfam" id="PF01636"/>
    </source>
</evidence>
<dbReference type="InterPro" id="IPR011009">
    <property type="entry name" value="Kinase-like_dom_sf"/>
</dbReference>